<feature type="transmembrane region" description="Helical" evidence="1">
    <location>
        <begin position="50"/>
        <end position="68"/>
    </location>
</feature>
<dbReference type="PANTHER" id="PTHR23028:SF53">
    <property type="entry name" value="ACYL_TRANSF_3 DOMAIN-CONTAINING PROTEIN"/>
    <property type="match status" value="1"/>
</dbReference>
<feature type="domain" description="Acyltransferase 3" evidence="2">
    <location>
        <begin position="17"/>
        <end position="313"/>
    </location>
</feature>
<keyword evidence="1" id="KW-0812">Transmembrane</keyword>
<evidence type="ECO:0000259" key="2">
    <source>
        <dbReference type="Pfam" id="PF01757"/>
    </source>
</evidence>
<evidence type="ECO:0000256" key="1">
    <source>
        <dbReference type="SAM" id="Phobius"/>
    </source>
</evidence>
<feature type="transmembrane region" description="Helical" evidence="1">
    <location>
        <begin position="136"/>
        <end position="154"/>
    </location>
</feature>
<accession>A0ABT2CUZ7</accession>
<feature type="transmembrane region" description="Helical" evidence="1">
    <location>
        <begin position="187"/>
        <end position="204"/>
    </location>
</feature>
<name>A0ABT2CUZ7_9BURK</name>
<dbReference type="InterPro" id="IPR002656">
    <property type="entry name" value="Acyl_transf_3_dom"/>
</dbReference>
<protein>
    <submittedName>
        <fullName evidence="3">Acyltransferase</fullName>
    </submittedName>
</protein>
<keyword evidence="1" id="KW-0472">Membrane</keyword>
<feature type="transmembrane region" description="Helical" evidence="1">
    <location>
        <begin position="242"/>
        <end position="259"/>
    </location>
</feature>
<evidence type="ECO:0000313" key="4">
    <source>
        <dbReference type="Proteomes" id="UP001204621"/>
    </source>
</evidence>
<keyword evidence="1" id="KW-1133">Transmembrane helix</keyword>
<feature type="transmembrane region" description="Helical" evidence="1">
    <location>
        <begin position="301"/>
        <end position="319"/>
    </location>
</feature>
<feature type="transmembrane region" description="Helical" evidence="1">
    <location>
        <begin position="161"/>
        <end position="181"/>
    </location>
</feature>
<dbReference type="Pfam" id="PF01757">
    <property type="entry name" value="Acyl_transf_3"/>
    <property type="match status" value="1"/>
</dbReference>
<organism evidence="3 4">
    <name type="scientific">Massilia terrae</name>
    <dbReference type="NCBI Taxonomy" id="1811224"/>
    <lineage>
        <taxon>Bacteria</taxon>
        <taxon>Pseudomonadati</taxon>
        <taxon>Pseudomonadota</taxon>
        <taxon>Betaproteobacteria</taxon>
        <taxon>Burkholderiales</taxon>
        <taxon>Oxalobacteraceae</taxon>
        <taxon>Telluria group</taxon>
        <taxon>Massilia</taxon>
    </lineage>
</organism>
<proteinExistence type="predicted"/>
<dbReference type="EMBL" id="JANUGU010000001">
    <property type="protein sequence ID" value="MCS0657664.1"/>
    <property type="molecule type" value="Genomic_DNA"/>
</dbReference>
<evidence type="ECO:0000313" key="3">
    <source>
        <dbReference type="EMBL" id="MCS0657664.1"/>
    </source>
</evidence>
<keyword evidence="4" id="KW-1185">Reference proteome</keyword>
<feature type="transmembrane region" description="Helical" evidence="1">
    <location>
        <begin position="216"/>
        <end position="236"/>
    </location>
</feature>
<feature type="transmembrane region" description="Helical" evidence="1">
    <location>
        <begin position="20"/>
        <end position="38"/>
    </location>
</feature>
<feature type="transmembrane region" description="Helical" evidence="1">
    <location>
        <begin position="271"/>
        <end position="289"/>
    </location>
</feature>
<comment type="caution">
    <text evidence="3">The sequence shown here is derived from an EMBL/GenBank/DDBJ whole genome shotgun (WGS) entry which is preliminary data.</text>
</comment>
<dbReference type="RefSeq" id="WP_258810809.1">
    <property type="nucleotide sequence ID" value="NZ_JANUGU010000001.1"/>
</dbReference>
<reference evidence="3 4" key="1">
    <citation type="submission" date="2022-08" db="EMBL/GenBank/DDBJ databases">
        <title>Reclassification of Massilia species as members of the genera Telluria, Duganella, Pseudoduganella, Mokoshia gen. nov. and Zemynaea gen. nov. using orthogonal and non-orthogonal genome-based approaches.</title>
        <authorList>
            <person name="Bowman J.P."/>
        </authorList>
    </citation>
    <scope>NUCLEOTIDE SEQUENCE [LARGE SCALE GENOMIC DNA]</scope>
    <source>
        <strain evidence="3 4">JCM 31606</strain>
    </source>
</reference>
<sequence length="355" mass="39389">MLIHSLPPNEMRYLSTLDGIRAVAVILVVVSHLILQLTDGAEPAFYSYRTMGRIGVAIFFVHTTLVLMMSLQRHGPAAIPFYIRRIFRIYPLAIVTVLFFALLQLGSIPIDTGKLLSNLFLVQNITGYASLPRPLWSLPYELQMYLVLPALYHLARTQQPVLWAIALWLSATVLALLLPTQSLAHKLALYVPCFLPGFLAYLLAGRIRFELSSACLFAFIAIAGTVLIPMLVKIGFSEMPLFWVFCLAIGIIIPASDELQNRHIVRGASLVAKYSYGIYLTHVLAMGAIDGLVPGPKLVQWGAMLVLLIGLAYMSYHGIEKRGIALGMRLAERYASRSRRTNSRNTPDSEQASGF</sequence>
<dbReference type="GO" id="GO:0016746">
    <property type="term" value="F:acyltransferase activity"/>
    <property type="evidence" value="ECO:0007669"/>
    <property type="project" value="UniProtKB-KW"/>
</dbReference>
<gene>
    <name evidence="3" type="ORF">NX778_06245</name>
</gene>
<keyword evidence="3" id="KW-0012">Acyltransferase</keyword>
<dbReference type="InterPro" id="IPR050879">
    <property type="entry name" value="Acyltransferase_3"/>
</dbReference>
<keyword evidence="3" id="KW-0808">Transferase</keyword>
<dbReference type="Proteomes" id="UP001204621">
    <property type="component" value="Unassembled WGS sequence"/>
</dbReference>
<dbReference type="PANTHER" id="PTHR23028">
    <property type="entry name" value="ACETYLTRANSFERASE"/>
    <property type="match status" value="1"/>
</dbReference>
<feature type="transmembrane region" description="Helical" evidence="1">
    <location>
        <begin position="89"/>
        <end position="110"/>
    </location>
</feature>